<protein>
    <submittedName>
        <fullName evidence="1">Uncharacterized protein</fullName>
    </submittedName>
</protein>
<reference evidence="1" key="1">
    <citation type="submission" date="2022-02" db="EMBL/GenBank/DDBJ databases">
        <title>Plant Genome Project.</title>
        <authorList>
            <person name="Zhang R.-G."/>
        </authorList>
    </citation>
    <scope>NUCLEOTIDE SEQUENCE</scope>
    <source>
        <strain evidence="1">AT1</strain>
    </source>
</reference>
<keyword evidence="2" id="KW-1185">Reference proteome</keyword>
<evidence type="ECO:0000313" key="1">
    <source>
        <dbReference type="EMBL" id="KAI8542454.1"/>
    </source>
</evidence>
<dbReference type="EMBL" id="CM046395">
    <property type="protein sequence ID" value="KAI8542454.1"/>
    <property type="molecule type" value="Genomic_DNA"/>
</dbReference>
<sequence length="97" mass="10168">MMFSFLVGEWIFHGGRLGGIGSRRVESAAATAGGSGGAAGQQRGVMCSLVNVKEVTCQTSKPQGGFSYFALIFLVSDRTSYDVVVVVAAGHFLSMLM</sequence>
<comment type="caution">
    <text evidence="1">The sequence shown here is derived from an EMBL/GenBank/DDBJ whole genome shotgun (WGS) entry which is preliminary data.</text>
</comment>
<evidence type="ECO:0000313" key="2">
    <source>
        <dbReference type="Proteomes" id="UP001062846"/>
    </source>
</evidence>
<accession>A0ACC0MPH2</accession>
<gene>
    <name evidence="1" type="ORF">RHMOL_Rhmol08G0139000</name>
</gene>
<dbReference type="Proteomes" id="UP001062846">
    <property type="component" value="Chromosome 8"/>
</dbReference>
<proteinExistence type="predicted"/>
<name>A0ACC0MPH2_RHOML</name>
<organism evidence="1 2">
    <name type="scientific">Rhododendron molle</name>
    <name type="common">Chinese azalea</name>
    <name type="synonym">Azalea mollis</name>
    <dbReference type="NCBI Taxonomy" id="49168"/>
    <lineage>
        <taxon>Eukaryota</taxon>
        <taxon>Viridiplantae</taxon>
        <taxon>Streptophyta</taxon>
        <taxon>Embryophyta</taxon>
        <taxon>Tracheophyta</taxon>
        <taxon>Spermatophyta</taxon>
        <taxon>Magnoliopsida</taxon>
        <taxon>eudicotyledons</taxon>
        <taxon>Gunneridae</taxon>
        <taxon>Pentapetalae</taxon>
        <taxon>asterids</taxon>
        <taxon>Ericales</taxon>
        <taxon>Ericaceae</taxon>
        <taxon>Ericoideae</taxon>
        <taxon>Rhodoreae</taxon>
        <taxon>Rhododendron</taxon>
    </lineage>
</organism>